<reference evidence="8 9" key="1">
    <citation type="submission" date="2020-01" db="EMBL/GenBank/DDBJ databases">
        <authorList>
            <person name="Lee S.D."/>
        </authorList>
    </citation>
    <scope>NUCLEOTIDE SEQUENCE [LARGE SCALE GENOMIC DNA]</scope>
    <source>
        <strain evidence="8 9">SAP-35</strain>
    </source>
</reference>
<comment type="similarity">
    <text evidence="1 5">Belongs to the FlgD family.</text>
</comment>
<reference evidence="9" key="2">
    <citation type="submission" date="2023-07" db="EMBL/GenBank/DDBJ databases">
        <title>Duganella aceri sp. nov., isolated from tree sap.</title>
        <authorList>
            <person name="Kim I.S."/>
        </authorList>
    </citation>
    <scope>NUCLEOTIDE SEQUENCE [LARGE SCALE GENOMIC DNA]</scope>
    <source>
        <strain evidence="9">SAP-35</strain>
    </source>
</reference>
<feature type="domain" description="FlgD/Vpr Ig-like" evidence="6">
    <location>
        <begin position="120"/>
        <end position="192"/>
    </location>
</feature>
<dbReference type="Proteomes" id="UP000666369">
    <property type="component" value="Unassembled WGS sequence"/>
</dbReference>
<name>A0ABX0FIG3_9BURK</name>
<keyword evidence="8" id="KW-0969">Cilium</keyword>
<dbReference type="InterPro" id="IPR025965">
    <property type="entry name" value="FlgD/Vpr_Ig-like"/>
</dbReference>
<evidence type="ECO:0000256" key="4">
    <source>
        <dbReference type="ARBA" id="ARBA00024746"/>
    </source>
</evidence>
<accession>A0ABX0FIG3</accession>
<evidence type="ECO:0000256" key="1">
    <source>
        <dbReference type="ARBA" id="ARBA00010577"/>
    </source>
</evidence>
<evidence type="ECO:0000313" key="9">
    <source>
        <dbReference type="Proteomes" id="UP000666369"/>
    </source>
</evidence>
<dbReference type="InterPro" id="IPR005648">
    <property type="entry name" value="FlgD"/>
</dbReference>
<evidence type="ECO:0000313" key="8">
    <source>
        <dbReference type="EMBL" id="NGZ84370.1"/>
    </source>
</evidence>
<keyword evidence="3 5" id="KW-1005">Bacterial flagellum biogenesis</keyword>
<dbReference type="InterPro" id="IPR025963">
    <property type="entry name" value="FLgD_Tudor"/>
</dbReference>
<dbReference type="Pfam" id="PF03963">
    <property type="entry name" value="FlgD"/>
    <property type="match status" value="1"/>
</dbReference>
<evidence type="ECO:0000259" key="6">
    <source>
        <dbReference type="Pfam" id="PF13860"/>
    </source>
</evidence>
<keyword evidence="8" id="KW-0282">Flagellum</keyword>
<evidence type="ECO:0000256" key="2">
    <source>
        <dbReference type="ARBA" id="ARBA00016013"/>
    </source>
</evidence>
<sequence length="235" mass="23905">MTQLSGGVIDTPAAVNTVPTTTKTATDSVQADQDKFMKLLITQLQNQDPLNPMDNAAMTSQLAQLSTVTGINKVNATLESLRADQADSAAMGALNLIGKGVLVEGKGIKLTASTAEDGTTTSSAVFGIDLASAADTVEIAIVDKSGKTVRSMALPANAQIGTYPITWDGTMDDKTTIAPAGDYTFTVTAKSNGATLTSATPLQLAGVASVSTGSGGVKLNTTLGPITLAEVKEVL</sequence>
<organism evidence="8 9">
    <name type="scientific">Duganella aceris</name>
    <dbReference type="NCBI Taxonomy" id="2703883"/>
    <lineage>
        <taxon>Bacteria</taxon>
        <taxon>Pseudomonadati</taxon>
        <taxon>Pseudomonadota</taxon>
        <taxon>Betaproteobacteria</taxon>
        <taxon>Burkholderiales</taxon>
        <taxon>Oxalobacteraceae</taxon>
        <taxon>Telluria group</taxon>
        <taxon>Duganella</taxon>
    </lineage>
</organism>
<dbReference type="Pfam" id="PF13860">
    <property type="entry name" value="FlgD_ig"/>
    <property type="match status" value="1"/>
</dbReference>
<evidence type="ECO:0000256" key="3">
    <source>
        <dbReference type="ARBA" id="ARBA00022795"/>
    </source>
</evidence>
<evidence type="ECO:0000256" key="5">
    <source>
        <dbReference type="RuleBase" id="RU362076"/>
    </source>
</evidence>
<comment type="caution">
    <text evidence="8">The sequence shown here is derived from an EMBL/GenBank/DDBJ whole genome shotgun (WGS) entry which is preliminary data.</text>
</comment>
<keyword evidence="9" id="KW-1185">Reference proteome</keyword>
<dbReference type="Gene3D" id="2.30.30.910">
    <property type="match status" value="1"/>
</dbReference>
<dbReference type="EMBL" id="JAADJT010000003">
    <property type="protein sequence ID" value="NGZ84370.1"/>
    <property type="molecule type" value="Genomic_DNA"/>
</dbReference>
<proteinExistence type="inferred from homology"/>
<gene>
    <name evidence="8" type="ORF">GW587_08875</name>
</gene>
<dbReference type="Pfam" id="PF13861">
    <property type="entry name" value="FLgD_tudor"/>
    <property type="match status" value="1"/>
</dbReference>
<keyword evidence="8" id="KW-0966">Cell projection</keyword>
<evidence type="ECO:0000259" key="7">
    <source>
        <dbReference type="Pfam" id="PF13861"/>
    </source>
</evidence>
<comment type="function">
    <text evidence="4 5">Required for flagellar hook formation. May act as a scaffolding protein.</text>
</comment>
<feature type="domain" description="FlgD Tudor-like" evidence="7">
    <location>
        <begin position="88"/>
        <end position="232"/>
    </location>
</feature>
<dbReference type="Gene3D" id="2.60.40.4070">
    <property type="match status" value="1"/>
</dbReference>
<protein>
    <recommendedName>
        <fullName evidence="2 5">Basal-body rod modification protein FlgD</fullName>
    </recommendedName>
</protein>
<dbReference type="RefSeq" id="WP_166101238.1">
    <property type="nucleotide sequence ID" value="NZ_JAADJT010000003.1"/>
</dbReference>